<organism evidence="5 6">
    <name type="scientific">Ectobacillus funiculus</name>
    <dbReference type="NCBI Taxonomy" id="137993"/>
    <lineage>
        <taxon>Bacteria</taxon>
        <taxon>Bacillati</taxon>
        <taxon>Bacillota</taxon>
        <taxon>Bacilli</taxon>
        <taxon>Bacillales</taxon>
        <taxon>Bacillaceae</taxon>
        <taxon>Ectobacillus</taxon>
    </lineage>
</organism>
<dbReference type="Gene3D" id="3.30.360.10">
    <property type="entry name" value="Dihydrodipicolinate Reductase, domain 2"/>
    <property type="match status" value="1"/>
</dbReference>
<dbReference type="Pfam" id="PF02894">
    <property type="entry name" value="GFO_IDH_MocA_C"/>
    <property type="match status" value="1"/>
</dbReference>
<comment type="similarity">
    <text evidence="1">Belongs to the Gfo/Idh/MocA family.</text>
</comment>
<dbReference type="SUPFAM" id="SSF55347">
    <property type="entry name" value="Glyceraldehyde-3-phosphate dehydrogenase-like, C-terminal domain"/>
    <property type="match status" value="1"/>
</dbReference>
<proteinExistence type="inferred from homology"/>
<evidence type="ECO:0000256" key="2">
    <source>
        <dbReference type="ARBA" id="ARBA00023002"/>
    </source>
</evidence>
<name>A0ABV5WPD6_9BACI</name>
<evidence type="ECO:0000256" key="1">
    <source>
        <dbReference type="ARBA" id="ARBA00010928"/>
    </source>
</evidence>
<dbReference type="RefSeq" id="WP_379952414.1">
    <property type="nucleotide sequence ID" value="NZ_JBHMAF010000198.1"/>
</dbReference>
<dbReference type="InterPro" id="IPR000683">
    <property type="entry name" value="Gfo/Idh/MocA-like_OxRdtase_N"/>
</dbReference>
<dbReference type="InterPro" id="IPR036291">
    <property type="entry name" value="NAD(P)-bd_dom_sf"/>
</dbReference>
<evidence type="ECO:0000259" key="4">
    <source>
        <dbReference type="Pfam" id="PF02894"/>
    </source>
</evidence>
<feature type="domain" description="Gfo/Idh/MocA-like oxidoreductase C-terminal" evidence="4">
    <location>
        <begin position="137"/>
        <end position="333"/>
    </location>
</feature>
<keyword evidence="2" id="KW-0560">Oxidoreductase</keyword>
<evidence type="ECO:0000313" key="5">
    <source>
        <dbReference type="EMBL" id="MFB9762513.1"/>
    </source>
</evidence>
<dbReference type="PANTHER" id="PTHR42840:SF3">
    <property type="entry name" value="BINDING ROSSMANN FOLD OXIDOREDUCTASE, PUTATIVE (AFU_ORTHOLOGUE AFUA_2G10240)-RELATED"/>
    <property type="match status" value="1"/>
</dbReference>
<dbReference type="SUPFAM" id="SSF51735">
    <property type="entry name" value="NAD(P)-binding Rossmann-fold domains"/>
    <property type="match status" value="1"/>
</dbReference>
<feature type="domain" description="Gfo/Idh/MocA-like oxidoreductase N-terminal" evidence="3">
    <location>
        <begin position="5"/>
        <end position="125"/>
    </location>
</feature>
<dbReference type="EMBL" id="JBHMAF010000198">
    <property type="protein sequence ID" value="MFB9762513.1"/>
    <property type="molecule type" value="Genomic_DNA"/>
</dbReference>
<sequence length="338" mass="37468">MKNKIRCAAIGVGHLGYLHAENLHQKIDSVEITKVVSSRLGTAEKAARKLGISDWTINPDEVFNDPDIDAVIITTPNNTHSQLIKAAARGKKHIFVEKPITQTIEEAHDIVQTIRENGVFCQVGFMRRFDPAYAEAKRRIEAGDIGKPLYFKGVSRDPDSPPASYIRNSGSIFSDFTIHDYDIARYLIGSEVNSVRAMGGILMNPYLAEFNDLDQAMTYLTFESGAAGDIESSRNAGYGYDIRGEVIGTEGVIQIRSLKHHDIQILTAKGSTHDIIPEYQSRFKDAFVLEMEHFVGCLIRGVKPSCNELDGLRALEIAQSARDSFQSNREVSLVHATV</sequence>
<dbReference type="Pfam" id="PF01408">
    <property type="entry name" value="GFO_IDH_MocA"/>
    <property type="match status" value="1"/>
</dbReference>
<evidence type="ECO:0000313" key="6">
    <source>
        <dbReference type="Proteomes" id="UP001589609"/>
    </source>
</evidence>
<evidence type="ECO:0000259" key="3">
    <source>
        <dbReference type="Pfam" id="PF01408"/>
    </source>
</evidence>
<comment type="caution">
    <text evidence="5">The sequence shown here is derived from an EMBL/GenBank/DDBJ whole genome shotgun (WGS) entry which is preliminary data.</text>
</comment>
<protein>
    <submittedName>
        <fullName evidence="5">Gfo/Idh/MocA family oxidoreductase</fullName>
    </submittedName>
</protein>
<dbReference type="Gene3D" id="3.40.50.720">
    <property type="entry name" value="NAD(P)-binding Rossmann-like Domain"/>
    <property type="match status" value="1"/>
</dbReference>
<gene>
    <name evidence="5" type="ORF">ACFFMS_30255</name>
</gene>
<keyword evidence="6" id="KW-1185">Reference proteome</keyword>
<dbReference type="PANTHER" id="PTHR42840">
    <property type="entry name" value="NAD(P)-BINDING ROSSMANN-FOLD SUPERFAMILY PROTEIN-RELATED"/>
    <property type="match status" value="1"/>
</dbReference>
<dbReference type="Proteomes" id="UP001589609">
    <property type="component" value="Unassembled WGS sequence"/>
</dbReference>
<accession>A0ABV5WPD6</accession>
<reference evidence="5 6" key="1">
    <citation type="submission" date="2024-09" db="EMBL/GenBank/DDBJ databases">
        <authorList>
            <person name="Sun Q."/>
            <person name="Mori K."/>
        </authorList>
    </citation>
    <scope>NUCLEOTIDE SEQUENCE [LARGE SCALE GENOMIC DNA]</scope>
    <source>
        <strain evidence="5 6">JCM 11201</strain>
    </source>
</reference>
<dbReference type="InterPro" id="IPR004104">
    <property type="entry name" value="Gfo/Idh/MocA-like_OxRdtase_C"/>
</dbReference>